<dbReference type="Pfam" id="PF03861">
    <property type="entry name" value="ANTAR"/>
    <property type="match status" value="1"/>
</dbReference>
<sequence length="268" mass="27938">MPRVSAPKSRISSPLRRPARLLRRPARLPRRPGRSRDGGHSAVLSGPHAVELAGLLHELSARLLGAPSFDAAIERLVAFLAATVPGTVRCSVTLIGEGGPPTRTANGPRGESLDTIAYESSTGPGLDAARSHALTVADDLTADARWPHLAEPAATAGIAAVVAVPLDVPRAEVGAVSVYLDRPGTPGPDVLVTAMALVNQAEVLLGELRRRDETSTHATVDRAIGVIIAQRGCSVREAHDVLGETAQRLGLDRQAVADRLIAAAARKA</sequence>
<dbReference type="Gene3D" id="1.10.10.10">
    <property type="entry name" value="Winged helix-like DNA-binding domain superfamily/Winged helix DNA-binding domain"/>
    <property type="match status" value="1"/>
</dbReference>
<evidence type="ECO:0000313" key="6">
    <source>
        <dbReference type="Proteomes" id="UP000598174"/>
    </source>
</evidence>
<dbReference type="InterPro" id="IPR036388">
    <property type="entry name" value="WH-like_DNA-bd_sf"/>
</dbReference>
<dbReference type="AlphaFoldDB" id="A0A919J2T4"/>
<protein>
    <recommendedName>
        <fullName evidence="4">ANTAR domain-containing protein</fullName>
    </recommendedName>
</protein>
<accession>A0A919J2T4</accession>
<evidence type="ECO:0000256" key="3">
    <source>
        <dbReference type="SAM" id="MobiDB-lite"/>
    </source>
</evidence>
<reference evidence="5" key="1">
    <citation type="submission" date="2021-01" db="EMBL/GenBank/DDBJ databases">
        <title>Whole genome shotgun sequence of Actinoplanes ferrugineus NBRC 15555.</title>
        <authorList>
            <person name="Komaki H."/>
            <person name="Tamura T."/>
        </authorList>
    </citation>
    <scope>NUCLEOTIDE SEQUENCE</scope>
    <source>
        <strain evidence="5">NBRC 15555</strain>
    </source>
</reference>
<gene>
    <name evidence="5" type="ORF">Afe05nite_13560</name>
</gene>
<keyword evidence="1" id="KW-0805">Transcription regulation</keyword>
<dbReference type="Proteomes" id="UP000598174">
    <property type="component" value="Unassembled WGS sequence"/>
</dbReference>
<dbReference type="Gene3D" id="3.30.450.40">
    <property type="match status" value="1"/>
</dbReference>
<dbReference type="EMBL" id="BOMM01000009">
    <property type="protein sequence ID" value="GIE09516.1"/>
    <property type="molecule type" value="Genomic_DNA"/>
</dbReference>
<comment type="caution">
    <text evidence="5">The sequence shown here is derived from an EMBL/GenBank/DDBJ whole genome shotgun (WGS) entry which is preliminary data.</text>
</comment>
<feature type="region of interest" description="Disordered" evidence="3">
    <location>
        <begin position="1"/>
        <end position="43"/>
    </location>
</feature>
<organism evidence="5 6">
    <name type="scientific">Paractinoplanes ferrugineus</name>
    <dbReference type="NCBI Taxonomy" id="113564"/>
    <lineage>
        <taxon>Bacteria</taxon>
        <taxon>Bacillati</taxon>
        <taxon>Actinomycetota</taxon>
        <taxon>Actinomycetes</taxon>
        <taxon>Micromonosporales</taxon>
        <taxon>Micromonosporaceae</taxon>
        <taxon>Paractinoplanes</taxon>
    </lineage>
</organism>
<evidence type="ECO:0000256" key="2">
    <source>
        <dbReference type="ARBA" id="ARBA00023163"/>
    </source>
</evidence>
<dbReference type="InterPro" id="IPR005561">
    <property type="entry name" value="ANTAR"/>
</dbReference>
<keyword evidence="2" id="KW-0804">Transcription</keyword>
<feature type="domain" description="ANTAR" evidence="4">
    <location>
        <begin position="204"/>
        <end position="261"/>
    </location>
</feature>
<evidence type="ECO:0000256" key="1">
    <source>
        <dbReference type="ARBA" id="ARBA00023015"/>
    </source>
</evidence>
<keyword evidence="6" id="KW-1185">Reference proteome</keyword>
<dbReference type="SUPFAM" id="SSF55781">
    <property type="entry name" value="GAF domain-like"/>
    <property type="match status" value="1"/>
</dbReference>
<dbReference type="InterPro" id="IPR029016">
    <property type="entry name" value="GAF-like_dom_sf"/>
</dbReference>
<feature type="compositionally biased region" description="Basic residues" evidence="3">
    <location>
        <begin position="17"/>
        <end position="33"/>
    </location>
</feature>
<dbReference type="SMART" id="SM01012">
    <property type="entry name" value="ANTAR"/>
    <property type="match status" value="1"/>
</dbReference>
<evidence type="ECO:0000259" key="4">
    <source>
        <dbReference type="SMART" id="SM01012"/>
    </source>
</evidence>
<evidence type="ECO:0000313" key="5">
    <source>
        <dbReference type="EMBL" id="GIE09516.1"/>
    </source>
</evidence>
<dbReference type="GO" id="GO:0003723">
    <property type="term" value="F:RNA binding"/>
    <property type="evidence" value="ECO:0007669"/>
    <property type="project" value="InterPro"/>
</dbReference>
<name>A0A919J2T4_9ACTN</name>
<proteinExistence type="predicted"/>